<feature type="domain" description="Helicase C-terminal" evidence="7">
    <location>
        <begin position="1148"/>
        <end position="1324"/>
    </location>
</feature>
<organism evidence="8 9">
    <name type="scientific">Crucibulum laeve</name>
    <dbReference type="NCBI Taxonomy" id="68775"/>
    <lineage>
        <taxon>Eukaryota</taxon>
        <taxon>Fungi</taxon>
        <taxon>Dikarya</taxon>
        <taxon>Basidiomycota</taxon>
        <taxon>Agaricomycotina</taxon>
        <taxon>Agaricomycetes</taxon>
        <taxon>Agaricomycetidae</taxon>
        <taxon>Agaricales</taxon>
        <taxon>Agaricineae</taxon>
        <taxon>Nidulariaceae</taxon>
        <taxon>Crucibulum</taxon>
    </lineage>
</organism>
<dbReference type="InterPro" id="IPR011545">
    <property type="entry name" value="DEAD/DEAH_box_helicase_dom"/>
</dbReference>
<dbReference type="SUPFAM" id="SSF52540">
    <property type="entry name" value="P-loop containing nucleoside triphosphate hydrolases"/>
    <property type="match status" value="1"/>
</dbReference>
<evidence type="ECO:0000259" key="6">
    <source>
        <dbReference type="PROSITE" id="PS51192"/>
    </source>
</evidence>
<name>A0A5C3LYR4_9AGAR</name>
<sequence>MDVIGDYAGTEPFVIDGDALLQVVLDDPLLAIGVEHECSFQILHARHILEQTILAFIQRKANFEIVFWNANRHATIHTGGTSFEMASRTLARTLLINHLKQLENLVIYTFEDLEDSGWLHYETTQKPMFIMTNDGGALANGAQYDARLVVLQREFVFRVLCHGTAVILLKGADYHDTKILSFVHEQRRSRNQGDILSKDFYQAISQIRQSLNCISPGTITRLPRFTNLIAMVIGSYLPRAPPGIPSEILYLFIAHCLILPSLSVQDRARPADALNAELNDIVTNKFLPAMLFTINDVISPLQMAFDLDGRIFSSLIRFIVSKSTSVLAQLIGQAICDGVEEIFSFLGVSGPVLNLPRFAAHYPLPPLLASTLACQNEPSDIKSFRLLAFNNSVINDSLAELSVQTSTTEESEPQSPAHLDFGQIFADTQHWHNQKSLLPSHLGGPKPKAKDERQHRRELRSNQRFMATLQRQAATLTGAAGATLKQIAIAPVGSQTSTNLNKTRVKLQIKETKEKGKATKLSSAEKLRKKIHEQRSTTEQDASQKWWSAQLALLNDLSLDHRIEKMKALCRNRRLDEKVIGLEMRLYCIHLELLKWINEDNPDSSSINDQYTLSILRMIKDICDTGFVSSTASKILTTLLNVMGFGKYAERLLNCNSREDSVVDFPLSFDFVKLVKSKSKGQPPRYLFMAIREDPVIWQLRLFGEYMDRSMDSAVDQRVAFHPDAWQRLVLDSIDEEKSMLIVAPTSAGKTFISFYAMEKVLRGSDNGVIVYIAPTKALVTQIAAEIYARFSKDLNGKSCWAIHTRDYRVNDPQNCQILVTVPEVLAIMLLSPALARVWTPRLKRIILDEIHSIGQQEGGAVWEQIILLAPCPVIGLSATIGSPETFNEWLKTVQNAHGFEHIFIQHPHRYSHLRKSFYVFSGNPRFECLETYKTTSRIRLLHPISLLSFGARSLPEDLALEARDTYTLYQALGSQKASNQSDLASLEPTVFFSSNSHLLRQMDIIRYEASLKSVISRLILHPESQEPSSSLHRIIQHLKDDQISATPEEVLNTSPSRDLFKGNLPFLLADLHVQNELPAILFNFDRSDCEIMAAYIVHFLETSEAHWRESNPEWNRKIRQWEIWCSRSKERERLAARTNRQKKDDESHEDSSQRTWESTFDPDHPSPQFSFAGTHTSYSKSELDQDIEEISRWTNTPTWALLALRRGVAVHHSGMNKRYRSLVESLFRQGFVRIVIATGTLALGINAPAKTTVFCGDSPFLTALMYRQCAGRAGRRGYDLLGNVIFYGLPMDRVQRLILSRLPSISGNFPLTSTLTLRLFNLLDGSKYAPVAVKAVQSILSLPHISFGSETGQEQLRHHLRFSIEYLRQSRLLTENGEPMNLFAVAAHLYYTEPSNFALVAVLRKGALHTICTQSKGLEAKKQDFMLLMCHLFGRRYFSKVFGDEKHIKMLTQKYPSTVVLPPLQDNVREILAKHESEILRIFTAYALAYATTNESGVGRDCQLPLSGQTFSGLALDEASQFHAYLKTTSIRTEVRSAFVANSGHSDDFTSISELVTTARRGLHLNGHAIPSMERILASSHSTPGEGGLEHVLNGYLLDFYTHGQVATLAAANGIRRGDVWYLLQDFTLILATIKAALEQLLLRVSKRSSVRDDSDEEDTDIDLDRVIVDTNEVDQVDIAEPGESDFKRPLGVQDIDWKVYELVRSVSVEFEKKFKAMWA</sequence>
<proteinExistence type="predicted"/>
<dbReference type="GO" id="GO:0016787">
    <property type="term" value="F:hydrolase activity"/>
    <property type="evidence" value="ECO:0007669"/>
    <property type="project" value="UniProtKB-KW"/>
</dbReference>
<dbReference type="InterPro" id="IPR055124">
    <property type="entry name" value="PIN-like_DDX60"/>
</dbReference>
<evidence type="ECO:0000313" key="8">
    <source>
        <dbReference type="EMBL" id="TFK38254.1"/>
    </source>
</evidence>
<dbReference type="Pfam" id="PF26076">
    <property type="entry name" value="WHD_DDX60"/>
    <property type="match status" value="1"/>
</dbReference>
<dbReference type="EMBL" id="ML213604">
    <property type="protein sequence ID" value="TFK38254.1"/>
    <property type="molecule type" value="Genomic_DNA"/>
</dbReference>
<dbReference type="InterPro" id="IPR027417">
    <property type="entry name" value="P-loop_NTPase"/>
</dbReference>
<keyword evidence="4" id="KW-0067">ATP-binding</keyword>
<dbReference type="Pfam" id="PF23002">
    <property type="entry name" value="PIN-like_DDX60"/>
    <property type="match status" value="1"/>
</dbReference>
<dbReference type="InterPro" id="IPR052431">
    <property type="entry name" value="SKI2_subfamily_helicases"/>
</dbReference>
<dbReference type="Pfam" id="PF00271">
    <property type="entry name" value="Helicase_C"/>
    <property type="match status" value="1"/>
</dbReference>
<dbReference type="FunFam" id="3.40.50.300:FF:001039">
    <property type="entry name" value="ATP-dependent RNA helicase DDX60"/>
    <property type="match status" value="1"/>
</dbReference>
<dbReference type="PANTHER" id="PTHR44533">
    <property type="entry name" value="DEAD/H RNA HELICASE, PUTATIVE-RELATED"/>
    <property type="match status" value="1"/>
</dbReference>
<dbReference type="SMART" id="SM00490">
    <property type="entry name" value="HELICc"/>
    <property type="match status" value="1"/>
</dbReference>
<dbReference type="CDD" id="cd18025">
    <property type="entry name" value="DEXHc_DDX60"/>
    <property type="match status" value="1"/>
</dbReference>
<evidence type="ECO:0000256" key="1">
    <source>
        <dbReference type="ARBA" id="ARBA00022741"/>
    </source>
</evidence>
<dbReference type="PROSITE" id="PS51192">
    <property type="entry name" value="HELICASE_ATP_BIND_1"/>
    <property type="match status" value="1"/>
</dbReference>
<evidence type="ECO:0000256" key="5">
    <source>
        <dbReference type="SAM" id="MobiDB-lite"/>
    </source>
</evidence>
<feature type="domain" description="Helicase ATP-binding" evidence="6">
    <location>
        <begin position="731"/>
        <end position="899"/>
    </location>
</feature>
<dbReference type="STRING" id="68775.A0A5C3LYR4"/>
<dbReference type="InterPro" id="IPR001650">
    <property type="entry name" value="Helicase_C-like"/>
</dbReference>
<feature type="region of interest" description="Disordered" evidence="5">
    <location>
        <begin position="435"/>
        <end position="463"/>
    </location>
</feature>
<evidence type="ECO:0000256" key="3">
    <source>
        <dbReference type="ARBA" id="ARBA00022806"/>
    </source>
</evidence>
<dbReference type="GO" id="GO:0005737">
    <property type="term" value="C:cytoplasm"/>
    <property type="evidence" value="ECO:0007669"/>
    <property type="project" value="TreeGrafter"/>
</dbReference>
<feature type="compositionally biased region" description="Basic and acidic residues" evidence="5">
    <location>
        <begin position="448"/>
        <end position="461"/>
    </location>
</feature>
<feature type="region of interest" description="Disordered" evidence="5">
    <location>
        <begin position="1136"/>
        <end position="1166"/>
    </location>
</feature>
<evidence type="ECO:0000256" key="4">
    <source>
        <dbReference type="ARBA" id="ARBA00022840"/>
    </source>
</evidence>
<dbReference type="InterPro" id="IPR059032">
    <property type="entry name" value="WHD_DDX60"/>
</dbReference>
<protein>
    <recommendedName>
        <fullName evidence="10">P-loop containing nucleoside triphosphate hydrolase protein</fullName>
    </recommendedName>
</protein>
<dbReference type="GO" id="GO:0005524">
    <property type="term" value="F:ATP binding"/>
    <property type="evidence" value="ECO:0007669"/>
    <property type="project" value="UniProtKB-KW"/>
</dbReference>
<reference evidence="8 9" key="1">
    <citation type="journal article" date="2019" name="Nat. Ecol. Evol.">
        <title>Megaphylogeny resolves global patterns of mushroom evolution.</title>
        <authorList>
            <person name="Varga T."/>
            <person name="Krizsan K."/>
            <person name="Foldi C."/>
            <person name="Dima B."/>
            <person name="Sanchez-Garcia M."/>
            <person name="Sanchez-Ramirez S."/>
            <person name="Szollosi G.J."/>
            <person name="Szarkandi J.G."/>
            <person name="Papp V."/>
            <person name="Albert L."/>
            <person name="Andreopoulos W."/>
            <person name="Angelini C."/>
            <person name="Antonin V."/>
            <person name="Barry K.W."/>
            <person name="Bougher N.L."/>
            <person name="Buchanan P."/>
            <person name="Buyck B."/>
            <person name="Bense V."/>
            <person name="Catcheside P."/>
            <person name="Chovatia M."/>
            <person name="Cooper J."/>
            <person name="Damon W."/>
            <person name="Desjardin D."/>
            <person name="Finy P."/>
            <person name="Geml J."/>
            <person name="Haridas S."/>
            <person name="Hughes K."/>
            <person name="Justo A."/>
            <person name="Karasinski D."/>
            <person name="Kautmanova I."/>
            <person name="Kiss B."/>
            <person name="Kocsube S."/>
            <person name="Kotiranta H."/>
            <person name="LaButti K.M."/>
            <person name="Lechner B.E."/>
            <person name="Liimatainen K."/>
            <person name="Lipzen A."/>
            <person name="Lukacs Z."/>
            <person name="Mihaltcheva S."/>
            <person name="Morgado L.N."/>
            <person name="Niskanen T."/>
            <person name="Noordeloos M.E."/>
            <person name="Ohm R.A."/>
            <person name="Ortiz-Santana B."/>
            <person name="Ovrebo C."/>
            <person name="Racz N."/>
            <person name="Riley R."/>
            <person name="Savchenko A."/>
            <person name="Shiryaev A."/>
            <person name="Soop K."/>
            <person name="Spirin V."/>
            <person name="Szebenyi C."/>
            <person name="Tomsovsky M."/>
            <person name="Tulloss R.E."/>
            <person name="Uehling J."/>
            <person name="Grigoriev I.V."/>
            <person name="Vagvolgyi C."/>
            <person name="Papp T."/>
            <person name="Martin F.M."/>
            <person name="Miettinen O."/>
            <person name="Hibbett D.S."/>
            <person name="Nagy L.G."/>
        </authorList>
    </citation>
    <scope>NUCLEOTIDE SEQUENCE [LARGE SCALE GENOMIC DNA]</scope>
    <source>
        <strain evidence="8 9">CBS 166.37</strain>
    </source>
</reference>
<dbReference type="Gene3D" id="3.40.50.300">
    <property type="entry name" value="P-loop containing nucleotide triphosphate hydrolases"/>
    <property type="match status" value="2"/>
</dbReference>
<dbReference type="GO" id="GO:0003676">
    <property type="term" value="F:nucleic acid binding"/>
    <property type="evidence" value="ECO:0007669"/>
    <property type="project" value="InterPro"/>
</dbReference>
<accession>A0A5C3LYR4</accession>
<dbReference type="SMART" id="SM00487">
    <property type="entry name" value="DEXDc"/>
    <property type="match status" value="1"/>
</dbReference>
<dbReference type="PANTHER" id="PTHR44533:SF4">
    <property type="entry name" value="DEAD_H RNA HELICASE, PUTATIVE-RELATED"/>
    <property type="match status" value="1"/>
</dbReference>
<dbReference type="PROSITE" id="PS51194">
    <property type="entry name" value="HELICASE_CTER"/>
    <property type="match status" value="1"/>
</dbReference>
<evidence type="ECO:0000259" key="7">
    <source>
        <dbReference type="PROSITE" id="PS51194"/>
    </source>
</evidence>
<dbReference type="InterPro" id="IPR014001">
    <property type="entry name" value="Helicase_ATP-bd"/>
</dbReference>
<keyword evidence="9" id="KW-1185">Reference proteome</keyword>
<gene>
    <name evidence="8" type="ORF">BDQ12DRAFT_684235</name>
</gene>
<dbReference type="OrthoDB" id="2320933at2759"/>
<keyword evidence="1" id="KW-0547">Nucleotide-binding</keyword>
<dbReference type="Proteomes" id="UP000308652">
    <property type="component" value="Unassembled WGS sequence"/>
</dbReference>
<evidence type="ECO:0008006" key="10">
    <source>
        <dbReference type="Google" id="ProtNLM"/>
    </source>
</evidence>
<feature type="compositionally biased region" description="Basic and acidic residues" evidence="5">
    <location>
        <begin position="1136"/>
        <end position="1153"/>
    </location>
</feature>
<evidence type="ECO:0000313" key="9">
    <source>
        <dbReference type="Proteomes" id="UP000308652"/>
    </source>
</evidence>
<keyword evidence="3" id="KW-0347">Helicase</keyword>
<feature type="region of interest" description="Disordered" evidence="5">
    <location>
        <begin position="514"/>
        <end position="539"/>
    </location>
</feature>
<dbReference type="GO" id="GO:0004386">
    <property type="term" value="F:helicase activity"/>
    <property type="evidence" value="ECO:0007669"/>
    <property type="project" value="UniProtKB-KW"/>
</dbReference>
<dbReference type="Pfam" id="PF00270">
    <property type="entry name" value="DEAD"/>
    <property type="match status" value="1"/>
</dbReference>
<keyword evidence="2" id="KW-0378">Hydrolase</keyword>
<evidence type="ECO:0000256" key="2">
    <source>
        <dbReference type="ARBA" id="ARBA00022801"/>
    </source>
</evidence>